<sequence length="151" mass="16481">MDRFEGIQNAASRLGAKIRPELVRELRSGNSPQEPTAHEEGYACAKSLIDSGESFTALICFNDSTALGAMRAFQEQGRKIPDDISIVGFDDVESAAYVMPSLSTLRQPFMEMGEAAAAGLLDLIEGREAPPADRRLDPVLIQRESTRAPKR</sequence>
<dbReference type="InterPro" id="IPR028082">
    <property type="entry name" value="Peripla_BP_I"/>
</dbReference>
<dbReference type="SUPFAM" id="SSF53822">
    <property type="entry name" value="Periplasmic binding protein-like I"/>
    <property type="match status" value="1"/>
</dbReference>
<feature type="region of interest" description="Disordered" evidence="4">
    <location>
        <begin position="132"/>
        <end position="151"/>
    </location>
</feature>
<accession>A0ABW1Z7G1</accession>
<dbReference type="Pfam" id="PF13377">
    <property type="entry name" value="Peripla_BP_3"/>
    <property type="match status" value="1"/>
</dbReference>
<evidence type="ECO:0000256" key="3">
    <source>
        <dbReference type="ARBA" id="ARBA00023163"/>
    </source>
</evidence>
<evidence type="ECO:0000313" key="6">
    <source>
        <dbReference type="EMBL" id="MFC6644422.1"/>
    </source>
</evidence>
<keyword evidence="1" id="KW-0805">Transcription regulation</keyword>
<evidence type="ECO:0000256" key="2">
    <source>
        <dbReference type="ARBA" id="ARBA00023125"/>
    </source>
</evidence>
<evidence type="ECO:0000256" key="1">
    <source>
        <dbReference type="ARBA" id="ARBA00023015"/>
    </source>
</evidence>
<keyword evidence="2 6" id="KW-0238">DNA-binding</keyword>
<organism evidence="6 7">
    <name type="scientific">Granulicella cerasi</name>
    <dbReference type="NCBI Taxonomy" id="741063"/>
    <lineage>
        <taxon>Bacteria</taxon>
        <taxon>Pseudomonadati</taxon>
        <taxon>Acidobacteriota</taxon>
        <taxon>Terriglobia</taxon>
        <taxon>Terriglobales</taxon>
        <taxon>Acidobacteriaceae</taxon>
        <taxon>Granulicella</taxon>
    </lineage>
</organism>
<dbReference type="Gene3D" id="3.40.50.2300">
    <property type="match status" value="2"/>
</dbReference>
<keyword evidence="3" id="KW-0804">Transcription</keyword>
<feature type="domain" description="Transcriptional regulator LacI/GalR-like sensor" evidence="5">
    <location>
        <begin position="5"/>
        <end position="146"/>
    </location>
</feature>
<gene>
    <name evidence="6" type="ORF">ACFQBQ_02205</name>
</gene>
<dbReference type="Proteomes" id="UP001596391">
    <property type="component" value="Unassembled WGS sequence"/>
</dbReference>
<dbReference type="GO" id="GO:0003677">
    <property type="term" value="F:DNA binding"/>
    <property type="evidence" value="ECO:0007669"/>
    <property type="project" value="UniProtKB-KW"/>
</dbReference>
<dbReference type="EMBL" id="JBHSWI010000001">
    <property type="protein sequence ID" value="MFC6644422.1"/>
    <property type="molecule type" value="Genomic_DNA"/>
</dbReference>
<dbReference type="PANTHER" id="PTHR30146">
    <property type="entry name" value="LACI-RELATED TRANSCRIPTIONAL REPRESSOR"/>
    <property type="match status" value="1"/>
</dbReference>
<reference evidence="7" key="1">
    <citation type="journal article" date="2019" name="Int. J. Syst. Evol. Microbiol.">
        <title>The Global Catalogue of Microorganisms (GCM) 10K type strain sequencing project: providing services to taxonomists for standard genome sequencing and annotation.</title>
        <authorList>
            <consortium name="The Broad Institute Genomics Platform"/>
            <consortium name="The Broad Institute Genome Sequencing Center for Infectious Disease"/>
            <person name="Wu L."/>
            <person name="Ma J."/>
        </authorList>
    </citation>
    <scope>NUCLEOTIDE SEQUENCE [LARGE SCALE GENOMIC DNA]</scope>
    <source>
        <strain evidence="7">CGMCC 1.16026</strain>
    </source>
</reference>
<dbReference type="PANTHER" id="PTHR30146:SF109">
    <property type="entry name" value="HTH-TYPE TRANSCRIPTIONAL REGULATOR GALS"/>
    <property type="match status" value="1"/>
</dbReference>
<evidence type="ECO:0000259" key="5">
    <source>
        <dbReference type="Pfam" id="PF13377"/>
    </source>
</evidence>
<evidence type="ECO:0000256" key="4">
    <source>
        <dbReference type="SAM" id="MobiDB-lite"/>
    </source>
</evidence>
<dbReference type="InterPro" id="IPR046335">
    <property type="entry name" value="LacI/GalR-like_sensor"/>
</dbReference>
<keyword evidence="7" id="KW-1185">Reference proteome</keyword>
<proteinExistence type="predicted"/>
<dbReference type="CDD" id="cd06267">
    <property type="entry name" value="PBP1_LacI_sugar_binding-like"/>
    <property type="match status" value="1"/>
</dbReference>
<comment type="caution">
    <text evidence="6">The sequence shown here is derived from an EMBL/GenBank/DDBJ whole genome shotgun (WGS) entry which is preliminary data.</text>
</comment>
<dbReference type="RefSeq" id="WP_390233674.1">
    <property type="nucleotide sequence ID" value="NZ_JBHSWI010000001.1"/>
</dbReference>
<protein>
    <submittedName>
        <fullName evidence="6">LacI family DNA-binding transcriptional regulator</fullName>
    </submittedName>
</protein>
<name>A0ABW1Z7G1_9BACT</name>
<evidence type="ECO:0000313" key="7">
    <source>
        <dbReference type="Proteomes" id="UP001596391"/>
    </source>
</evidence>